<organism evidence="3 4">
    <name type="scientific">Pseudaminobacter soli</name>
    <name type="common">ex Zhang et al. 2022</name>
    <dbReference type="NCBI Taxonomy" id="2831468"/>
    <lineage>
        <taxon>Bacteria</taxon>
        <taxon>Pseudomonadati</taxon>
        <taxon>Pseudomonadota</taxon>
        <taxon>Alphaproteobacteria</taxon>
        <taxon>Hyphomicrobiales</taxon>
        <taxon>Phyllobacteriaceae</taxon>
        <taxon>Pseudaminobacter</taxon>
    </lineage>
</organism>
<dbReference type="SUPFAM" id="SSF53850">
    <property type="entry name" value="Periplasmic binding protein-like II"/>
    <property type="match status" value="1"/>
</dbReference>
<dbReference type="InterPro" id="IPR006311">
    <property type="entry name" value="TAT_signal"/>
</dbReference>
<gene>
    <name evidence="3" type="ORF">KEU06_21540</name>
</gene>
<accession>A0A942IB42</accession>
<comment type="caution">
    <text evidence="3">The sequence shown here is derived from an EMBL/GenBank/DDBJ whole genome shotgun (WGS) entry which is preliminary data.</text>
</comment>
<dbReference type="RefSeq" id="WP_188256745.1">
    <property type="nucleotide sequence ID" value="NZ_JABVCF010000012.1"/>
</dbReference>
<dbReference type="Gene3D" id="3.40.190.10">
    <property type="entry name" value="Periplasmic binding protein-like II"/>
    <property type="match status" value="2"/>
</dbReference>
<feature type="signal peptide" evidence="1">
    <location>
        <begin position="1"/>
        <end position="34"/>
    </location>
</feature>
<feature type="domain" description="SsuA/THI5-like" evidence="2">
    <location>
        <begin position="51"/>
        <end position="254"/>
    </location>
</feature>
<dbReference type="Pfam" id="PF09084">
    <property type="entry name" value="NMT1"/>
    <property type="match status" value="1"/>
</dbReference>
<evidence type="ECO:0000259" key="2">
    <source>
        <dbReference type="Pfam" id="PF09084"/>
    </source>
</evidence>
<sequence>MTLLKTQLSRRSFGKLAAGSVAAAAIGMPTIVRAQTAITFAVPNPSALTWMPYWVALGEGYFEEEGLKPTLEAIDGSSAVLQAMSAGQAQIGAPGPGPVLGARSRGVDVKFIYNLYPKSVFGLLVKDDSEFKKPEDLKGKVIGVGTADGAEVSFSRAIFTDLGMKEGTDYTFLPVGDGGTAAVAFLRDEVACYAGAVSDAAILAARGLKLREITPDAYLGFFGNGIAMLESQMAATPDLAPKFGRALVRGTRFANDAANKDKVLAHCAAGNPQEGEDKNFAASLLEGVIYRMTPTDALKDKGYGYQPPEHWQAIHDSAVAAGALEKPLPDLSAVYTNEFVDGWNA</sequence>
<keyword evidence="1" id="KW-0732">Signal</keyword>
<protein>
    <submittedName>
        <fullName evidence="3">ABC transporter substrate-binding protein</fullName>
    </submittedName>
</protein>
<evidence type="ECO:0000313" key="3">
    <source>
        <dbReference type="EMBL" id="MBS3651201.1"/>
    </source>
</evidence>
<evidence type="ECO:0000256" key="1">
    <source>
        <dbReference type="SAM" id="SignalP"/>
    </source>
</evidence>
<dbReference type="InterPro" id="IPR027939">
    <property type="entry name" value="NMT1/THI5"/>
</dbReference>
<dbReference type="InterPro" id="IPR015168">
    <property type="entry name" value="SsuA/THI5"/>
</dbReference>
<evidence type="ECO:0000313" key="4">
    <source>
        <dbReference type="Proteomes" id="UP000680348"/>
    </source>
</evidence>
<dbReference type="PANTHER" id="PTHR31528:SF15">
    <property type="entry name" value="RIBOFLAVIN-BINDING PROTEIN RIBY"/>
    <property type="match status" value="1"/>
</dbReference>
<dbReference type="AlphaFoldDB" id="A0A942IB42"/>
<dbReference type="GO" id="GO:0009228">
    <property type="term" value="P:thiamine biosynthetic process"/>
    <property type="evidence" value="ECO:0007669"/>
    <property type="project" value="InterPro"/>
</dbReference>
<reference evidence="3" key="1">
    <citation type="submission" date="2021-04" db="EMBL/GenBank/DDBJ databases">
        <title>Pseudaminobacter soli sp. nov., isolated from paddy soil contaminated by heavy metals.</title>
        <authorList>
            <person name="Zhang K."/>
        </authorList>
    </citation>
    <scope>NUCLEOTIDE SEQUENCE</scope>
    <source>
        <strain evidence="3">19-2017</strain>
    </source>
</reference>
<dbReference type="PROSITE" id="PS51318">
    <property type="entry name" value="TAT"/>
    <property type="match status" value="1"/>
</dbReference>
<dbReference type="EMBL" id="JAGWCR010000012">
    <property type="protein sequence ID" value="MBS3651201.1"/>
    <property type="molecule type" value="Genomic_DNA"/>
</dbReference>
<name>A0A942IB42_9HYPH</name>
<dbReference type="PANTHER" id="PTHR31528">
    <property type="entry name" value="4-AMINO-5-HYDROXYMETHYL-2-METHYLPYRIMIDINE PHOSPHATE SYNTHASE THI11-RELATED"/>
    <property type="match status" value="1"/>
</dbReference>
<feature type="chain" id="PRO_5037811183" evidence="1">
    <location>
        <begin position="35"/>
        <end position="345"/>
    </location>
</feature>
<proteinExistence type="predicted"/>
<dbReference type="Proteomes" id="UP000680348">
    <property type="component" value="Unassembled WGS sequence"/>
</dbReference>
<keyword evidence="4" id="KW-1185">Reference proteome</keyword>